<dbReference type="STRING" id="545696.HOLDEFILI_01953"/>
<protein>
    <submittedName>
        <fullName evidence="2">Uncharacterized protein</fullName>
    </submittedName>
</protein>
<accession>B9Y808</accession>
<keyword evidence="1" id="KW-1133">Transmembrane helix</keyword>
<evidence type="ECO:0000313" key="3">
    <source>
        <dbReference type="Proteomes" id="UP000005950"/>
    </source>
</evidence>
<dbReference type="AlphaFoldDB" id="B9Y808"/>
<proteinExistence type="predicted"/>
<organism evidence="2 3">
    <name type="scientific">Holdemania filiformis DSM 12042</name>
    <dbReference type="NCBI Taxonomy" id="545696"/>
    <lineage>
        <taxon>Bacteria</taxon>
        <taxon>Bacillati</taxon>
        <taxon>Bacillota</taxon>
        <taxon>Erysipelotrichia</taxon>
        <taxon>Erysipelotrichales</taxon>
        <taxon>Erysipelotrichaceae</taxon>
        <taxon>Holdemania</taxon>
    </lineage>
</organism>
<keyword evidence="1" id="KW-0472">Membrane</keyword>
<name>B9Y808_9FIRM</name>
<evidence type="ECO:0000313" key="2">
    <source>
        <dbReference type="EMBL" id="EEF67892.1"/>
    </source>
</evidence>
<comment type="caution">
    <text evidence="2">The sequence shown here is derived from an EMBL/GenBank/DDBJ whole genome shotgun (WGS) entry which is preliminary data.</text>
</comment>
<reference evidence="2 3" key="2">
    <citation type="submission" date="2009-02" db="EMBL/GenBank/DDBJ databases">
        <title>Draft genome sequence of Holdemania filiformis DSM 12042.</title>
        <authorList>
            <person name="Sudarsanam P."/>
            <person name="Ley R."/>
            <person name="Guruge J."/>
            <person name="Turnbaugh P.J."/>
            <person name="Mahowald M."/>
            <person name="Liep D."/>
            <person name="Gordon J."/>
        </authorList>
    </citation>
    <scope>NUCLEOTIDE SEQUENCE [LARGE SCALE GENOMIC DNA]</scope>
    <source>
        <strain evidence="2 3">DSM 12042</strain>
    </source>
</reference>
<dbReference type="HOGENOM" id="CLU_3271206_0_0_9"/>
<gene>
    <name evidence="2" type="ORF">HOLDEFILI_01953</name>
</gene>
<sequence>MSNLNSNITFSFAVLALILFYSEWGIRAILHLKKEKKKNKN</sequence>
<keyword evidence="1" id="KW-0812">Transmembrane</keyword>
<evidence type="ECO:0000256" key="1">
    <source>
        <dbReference type="SAM" id="Phobius"/>
    </source>
</evidence>
<reference evidence="2 3" key="1">
    <citation type="submission" date="2008-12" db="EMBL/GenBank/DDBJ databases">
        <authorList>
            <person name="Fulton L."/>
            <person name="Clifton S."/>
            <person name="Fulton B."/>
            <person name="Xu J."/>
            <person name="Minx P."/>
            <person name="Pepin K.H."/>
            <person name="Johnson M."/>
            <person name="Bhonagiri V."/>
            <person name="Nash W.E."/>
            <person name="Mardis E.R."/>
            <person name="Wilson R.K."/>
        </authorList>
    </citation>
    <scope>NUCLEOTIDE SEQUENCE [LARGE SCALE GENOMIC DNA]</scope>
    <source>
        <strain evidence="2 3">DSM 12042</strain>
    </source>
</reference>
<dbReference type="EMBL" id="ACCF01000108">
    <property type="protein sequence ID" value="EEF67892.1"/>
    <property type="molecule type" value="Genomic_DNA"/>
</dbReference>
<feature type="transmembrane region" description="Helical" evidence="1">
    <location>
        <begin position="12"/>
        <end position="30"/>
    </location>
</feature>
<dbReference type="Proteomes" id="UP000005950">
    <property type="component" value="Unassembled WGS sequence"/>
</dbReference>